<protein>
    <submittedName>
        <fullName evidence="4">Co-chaperone protein hscB</fullName>
    </submittedName>
</protein>
<organism evidence="4 5">
    <name type="scientific">Echinococcus granulosus</name>
    <name type="common">Hydatid tapeworm</name>
    <dbReference type="NCBI Taxonomy" id="6210"/>
    <lineage>
        <taxon>Eukaryota</taxon>
        <taxon>Metazoa</taxon>
        <taxon>Spiralia</taxon>
        <taxon>Lophotrochozoa</taxon>
        <taxon>Platyhelminthes</taxon>
        <taxon>Cestoda</taxon>
        <taxon>Eucestoda</taxon>
        <taxon>Cyclophyllidea</taxon>
        <taxon>Taeniidae</taxon>
        <taxon>Echinococcus</taxon>
        <taxon>Echinococcus granulosus group</taxon>
    </lineage>
</organism>
<gene>
    <name evidence="4" type="ORF">EGR_04442</name>
</gene>
<dbReference type="Gene3D" id="1.10.287.110">
    <property type="entry name" value="DnaJ domain"/>
    <property type="match status" value="1"/>
</dbReference>
<dbReference type="InterPro" id="IPR004640">
    <property type="entry name" value="HscB"/>
</dbReference>
<name>W6V3L1_ECHGR</name>
<keyword evidence="2" id="KW-0143">Chaperone</keyword>
<dbReference type="AlphaFoldDB" id="W6V3L1"/>
<dbReference type="InterPro" id="IPR001623">
    <property type="entry name" value="DnaJ_domain"/>
</dbReference>
<feature type="domain" description="J" evidence="3">
    <location>
        <begin position="87"/>
        <end position="160"/>
    </location>
</feature>
<dbReference type="GO" id="GO:0051259">
    <property type="term" value="P:protein complex oligomerization"/>
    <property type="evidence" value="ECO:0007669"/>
    <property type="project" value="InterPro"/>
</dbReference>
<dbReference type="GO" id="GO:0001671">
    <property type="term" value="F:ATPase activator activity"/>
    <property type="evidence" value="ECO:0007669"/>
    <property type="project" value="InterPro"/>
</dbReference>
<dbReference type="InterPro" id="IPR036386">
    <property type="entry name" value="HscB_C_sf"/>
</dbReference>
<dbReference type="InterPro" id="IPR009073">
    <property type="entry name" value="HscB_oligo_C"/>
</dbReference>
<dbReference type="InterPro" id="IPR036869">
    <property type="entry name" value="J_dom_sf"/>
</dbReference>
<dbReference type="SUPFAM" id="SSF47144">
    <property type="entry name" value="HSC20 (HSCB), C-terminal oligomerisation domain"/>
    <property type="match status" value="1"/>
</dbReference>
<evidence type="ECO:0000313" key="4">
    <source>
        <dbReference type="EMBL" id="EUB60609.1"/>
    </source>
</evidence>
<evidence type="ECO:0000313" key="5">
    <source>
        <dbReference type="Proteomes" id="UP000019149"/>
    </source>
</evidence>
<dbReference type="PROSITE" id="PS50076">
    <property type="entry name" value="DNAJ_2"/>
    <property type="match status" value="1"/>
</dbReference>
<dbReference type="RefSeq" id="XP_024351805.1">
    <property type="nucleotide sequence ID" value="XM_024493691.1"/>
</dbReference>
<dbReference type="GO" id="GO:0044571">
    <property type="term" value="P:[2Fe-2S] cluster assembly"/>
    <property type="evidence" value="ECO:0007669"/>
    <property type="project" value="InterPro"/>
</dbReference>
<dbReference type="PANTHER" id="PTHR14021">
    <property type="entry name" value="IRON-SULFUR CLUSTER CO-CHAPERONE PROTEIN HSCB"/>
    <property type="match status" value="1"/>
</dbReference>
<dbReference type="OMA" id="CRCIQPV"/>
<evidence type="ECO:0000256" key="2">
    <source>
        <dbReference type="ARBA" id="ARBA00023186"/>
    </source>
</evidence>
<dbReference type="CDD" id="cd06257">
    <property type="entry name" value="DnaJ"/>
    <property type="match status" value="1"/>
</dbReference>
<comment type="caution">
    <text evidence="4">The sequence shown here is derived from an EMBL/GenBank/DDBJ whole genome shotgun (WGS) entry which is preliminary data.</text>
</comment>
<dbReference type="GO" id="GO:0005739">
    <property type="term" value="C:mitochondrion"/>
    <property type="evidence" value="ECO:0007669"/>
    <property type="project" value="TreeGrafter"/>
</dbReference>
<dbReference type="STRING" id="6210.W6V3L1"/>
<accession>W6V3L1</accession>
<dbReference type="NCBIfam" id="TIGR00714">
    <property type="entry name" value="hscB"/>
    <property type="match status" value="1"/>
</dbReference>
<dbReference type="PANTHER" id="PTHR14021:SF15">
    <property type="entry name" value="IRON-SULFUR CLUSTER CO-CHAPERONE PROTEIN HSCB"/>
    <property type="match status" value="1"/>
</dbReference>
<keyword evidence="5" id="KW-1185">Reference proteome</keyword>
<dbReference type="GO" id="GO:0051087">
    <property type="term" value="F:protein-folding chaperone binding"/>
    <property type="evidence" value="ECO:0007669"/>
    <property type="project" value="InterPro"/>
</dbReference>
<dbReference type="GeneID" id="36340157"/>
<dbReference type="Gene3D" id="1.20.1280.20">
    <property type="entry name" value="HscB, C-terminal domain"/>
    <property type="match status" value="1"/>
</dbReference>
<dbReference type="Proteomes" id="UP000019149">
    <property type="component" value="Unassembled WGS sequence"/>
</dbReference>
<dbReference type="CTD" id="36340157"/>
<dbReference type="KEGG" id="egl:EGR_04442"/>
<evidence type="ECO:0000256" key="1">
    <source>
        <dbReference type="ARBA" id="ARBA00010476"/>
    </source>
</evidence>
<evidence type="ECO:0000259" key="3">
    <source>
        <dbReference type="PROSITE" id="PS50076"/>
    </source>
</evidence>
<dbReference type="OrthoDB" id="448954at2759"/>
<comment type="similarity">
    <text evidence="1">Belongs to the HscB family.</text>
</comment>
<sequence length="283" mass="32541">MGTNRTSLQAGYTRLVCCTGWNYTMNFLRHIRKFSLPLTVSHRLLISSAASASKQLERDCWSCLKRISCQTFFCECGKVQSFSPSWNYFDYFGFTKPTMRIDLNELSRMKRKLQMAFHPDKFARSTKEEREIATTVSTQINDAFTVLSNPITRAEYILTLNGNPCSSEDVAITDTAFLTDVLEANEHVDELAEMVKTEECKQTLERVLAALYAIVMTRWGREMDQLTRFIDAANWEAAHQAISRLRYYERLKKRLQDLRPDFATRGIRTPFNGRGVDCDSSLG</sequence>
<dbReference type="EMBL" id="APAU02000028">
    <property type="protein sequence ID" value="EUB60609.1"/>
    <property type="molecule type" value="Genomic_DNA"/>
</dbReference>
<dbReference type="SUPFAM" id="SSF46565">
    <property type="entry name" value="Chaperone J-domain"/>
    <property type="match status" value="1"/>
</dbReference>
<dbReference type="Pfam" id="PF07743">
    <property type="entry name" value="HSCB_C"/>
    <property type="match status" value="1"/>
</dbReference>
<reference evidence="4 5" key="1">
    <citation type="journal article" date="2013" name="Nat. Genet.">
        <title>The genome of the hydatid tapeworm Echinococcus granulosus.</title>
        <authorList>
            <person name="Zheng H."/>
            <person name="Zhang W."/>
            <person name="Zhang L."/>
            <person name="Zhang Z."/>
            <person name="Li J."/>
            <person name="Lu G."/>
            <person name="Zhu Y."/>
            <person name="Wang Y."/>
            <person name="Huang Y."/>
            <person name="Liu J."/>
            <person name="Kang H."/>
            <person name="Chen J."/>
            <person name="Wang L."/>
            <person name="Chen A."/>
            <person name="Yu S."/>
            <person name="Gao Z."/>
            <person name="Jin L."/>
            <person name="Gu W."/>
            <person name="Wang Z."/>
            <person name="Zhao L."/>
            <person name="Shi B."/>
            <person name="Wen H."/>
            <person name="Lin R."/>
            <person name="Jones M.K."/>
            <person name="Brejova B."/>
            <person name="Vinar T."/>
            <person name="Zhao G."/>
            <person name="McManus D.P."/>
            <person name="Chen Z."/>
            <person name="Zhou Y."/>
            <person name="Wang S."/>
        </authorList>
    </citation>
    <scope>NUCLEOTIDE SEQUENCE [LARGE SCALE GENOMIC DNA]</scope>
</reference>
<proteinExistence type="inferred from homology"/>